<comment type="caution">
    <text evidence="2">The sequence shown here is derived from an EMBL/GenBank/DDBJ whole genome shotgun (WGS) entry which is preliminary data.</text>
</comment>
<feature type="region of interest" description="Disordered" evidence="1">
    <location>
        <begin position="29"/>
        <end position="59"/>
    </location>
</feature>
<dbReference type="GO" id="GO:0045202">
    <property type="term" value="C:synapse"/>
    <property type="evidence" value="ECO:0007669"/>
    <property type="project" value="TreeGrafter"/>
</dbReference>
<dbReference type="EMBL" id="SCEB01000182">
    <property type="protein sequence ID" value="RXN00438.1"/>
    <property type="molecule type" value="Genomic_DNA"/>
</dbReference>
<keyword evidence="3" id="KW-1185">Reference proteome</keyword>
<sequence length="481" mass="54230">MKSCLTWQDDTTQQVISKELSKLQKIYYRRPDSSYTDTNSQPRAGVDSERNDGKNGEANLGKSLQQYLQYLGFIPQSTAQTNQKAKNEKPPVKSDAIQADRFIDYIRQKSKTRGKAPPSIFSLAPSLQTQYPDNTTPPRPFVPFQLERAPAQLGAVDFPSKQSMASKALLSTLEGYLAKKIAAQQTPDVQPKGPLVYNSRLRQPTTSQVESLSPSEDVDSYKGKKPLQPKPDSWPQRPQSDRLTYKIDLKQEAAKDPLSFMDESFIENVVKQLGKHSVNMDGLSPKELDQLAGVIADALQVVDQGDTNPQEMKRVSATSMEEYENDMIGEDDMMQERQLEENNQVPAEKDKSLVAKLIEYLDKTASTEAPELDSVLAESHGKETERLEASDEPDIEKKEIGVENVRSKTTLKYLSVEKKEEGEEDSKEVAELQRWIQEAVEPANSIYAKPHKKDMKFEEELRLDVESVGKKQYGYIVTDKE</sequence>
<dbReference type="PANTHER" id="PTHR46106">
    <property type="entry name" value="IA-2 PROTEIN TYROSINE PHOSPHATASE, ISOFORM C"/>
    <property type="match status" value="1"/>
</dbReference>
<feature type="compositionally biased region" description="Basic and acidic residues" evidence="1">
    <location>
        <begin position="46"/>
        <end position="55"/>
    </location>
</feature>
<dbReference type="GO" id="GO:0030141">
    <property type="term" value="C:secretory granule"/>
    <property type="evidence" value="ECO:0007669"/>
    <property type="project" value="InterPro"/>
</dbReference>
<dbReference type="AlphaFoldDB" id="A0A662YUY8"/>
<dbReference type="GO" id="GO:0035773">
    <property type="term" value="P:insulin secretion involved in cellular response to glucose stimulus"/>
    <property type="evidence" value="ECO:0007669"/>
    <property type="project" value="TreeGrafter"/>
</dbReference>
<dbReference type="GO" id="GO:0051046">
    <property type="term" value="P:regulation of secretion"/>
    <property type="evidence" value="ECO:0007669"/>
    <property type="project" value="TreeGrafter"/>
</dbReference>
<evidence type="ECO:0000313" key="3">
    <source>
        <dbReference type="Proteomes" id="UP000289886"/>
    </source>
</evidence>
<dbReference type="Proteomes" id="UP000289886">
    <property type="component" value="Unassembled WGS sequence"/>
</dbReference>
<evidence type="ECO:0000256" key="1">
    <source>
        <dbReference type="SAM" id="MobiDB-lite"/>
    </source>
</evidence>
<accession>A0A662YUY8</accession>
<feature type="region of interest" description="Disordered" evidence="1">
    <location>
        <begin position="188"/>
        <end position="240"/>
    </location>
</feature>
<reference evidence="2 3" key="1">
    <citation type="submission" date="2019-01" db="EMBL/GenBank/DDBJ databases">
        <title>Draft Genome and Complete Hox-Cluster Characterization of the Sterlet Sturgeon (Acipenser ruthenus).</title>
        <authorList>
            <person name="Wei Q."/>
        </authorList>
    </citation>
    <scope>NUCLEOTIDE SEQUENCE [LARGE SCALE GENOMIC DNA]</scope>
    <source>
        <strain evidence="2">WHYD16114868_AA</strain>
        <tissue evidence="2">Blood</tissue>
    </source>
</reference>
<feature type="compositionally biased region" description="Polar residues" evidence="1">
    <location>
        <begin position="200"/>
        <end position="214"/>
    </location>
</feature>
<keyword evidence="2" id="KW-0675">Receptor</keyword>
<evidence type="ECO:0000313" key="2">
    <source>
        <dbReference type="EMBL" id="RXN00438.1"/>
    </source>
</evidence>
<organism evidence="2 3">
    <name type="scientific">Acipenser ruthenus</name>
    <name type="common">Sterlet sturgeon</name>
    <dbReference type="NCBI Taxonomy" id="7906"/>
    <lineage>
        <taxon>Eukaryota</taxon>
        <taxon>Metazoa</taxon>
        <taxon>Chordata</taxon>
        <taxon>Craniata</taxon>
        <taxon>Vertebrata</taxon>
        <taxon>Euteleostomi</taxon>
        <taxon>Actinopterygii</taxon>
        <taxon>Chondrostei</taxon>
        <taxon>Acipenseriformes</taxon>
        <taxon>Acipenseridae</taxon>
        <taxon>Acipenser</taxon>
    </lineage>
</organism>
<feature type="compositionally biased region" description="Polar residues" evidence="1">
    <location>
        <begin position="33"/>
        <end position="42"/>
    </location>
</feature>
<proteinExistence type="predicted"/>
<protein>
    <submittedName>
        <fullName evidence="2">Receptor-type tyrosine-protein phosphatase N2</fullName>
    </submittedName>
</protein>
<name>A0A662YUY8_ACIRT</name>
<gene>
    <name evidence="2" type="ORF">EOD39_9491</name>
</gene>
<dbReference type="PANTHER" id="PTHR46106:SF5">
    <property type="entry name" value="RECEPTOR-TYPE TYROSINE-PROTEIN PHOSPHATASE N2"/>
    <property type="match status" value="1"/>
</dbReference>
<dbReference type="InterPro" id="IPR033522">
    <property type="entry name" value="IA-2/IA-2_beta"/>
</dbReference>